<accession>X1UVV8</accession>
<proteinExistence type="predicted"/>
<sequence length="31" mass="3373">ITKDIQVRMILLAVFTKEVPAGIDLPIPPLA</sequence>
<reference evidence="1" key="1">
    <citation type="journal article" date="2014" name="Front. Microbiol.">
        <title>High frequency of phylogenetically diverse reductive dehalogenase-homologous genes in deep subseafloor sedimentary metagenomes.</title>
        <authorList>
            <person name="Kawai M."/>
            <person name="Futagami T."/>
            <person name="Toyoda A."/>
            <person name="Takaki Y."/>
            <person name="Nishi S."/>
            <person name="Hori S."/>
            <person name="Arai W."/>
            <person name="Tsubouchi T."/>
            <person name="Morono Y."/>
            <person name="Uchiyama I."/>
            <person name="Ito T."/>
            <person name="Fujiyama A."/>
            <person name="Inagaki F."/>
            <person name="Takami H."/>
        </authorList>
    </citation>
    <scope>NUCLEOTIDE SEQUENCE</scope>
    <source>
        <strain evidence="1">Expedition CK06-06</strain>
    </source>
</reference>
<gene>
    <name evidence="1" type="ORF">S12H4_57183</name>
</gene>
<comment type="caution">
    <text evidence="1">The sequence shown here is derived from an EMBL/GenBank/DDBJ whole genome shotgun (WGS) entry which is preliminary data.</text>
</comment>
<protein>
    <submittedName>
        <fullName evidence="1">Uncharacterized protein</fullName>
    </submittedName>
</protein>
<evidence type="ECO:0000313" key="1">
    <source>
        <dbReference type="EMBL" id="GAJ21604.1"/>
    </source>
</evidence>
<feature type="non-terminal residue" evidence="1">
    <location>
        <position position="1"/>
    </location>
</feature>
<dbReference type="AlphaFoldDB" id="X1UVV8"/>
<name>X1UVV8_9ZZZZ</name>
<dbReference type="EMBL" id="BARW01036937">
    <property type="protein sequence ID" value="GAJ21604.1"/>
    <property type="molecule type" value="Genomic_DNA"/>
</dbReference>
<organism evidence="1">
    <name type="scientific">marine sediment metagenome</name>
    <dbReference type="NCBI Taxonomy" id="412755"/>
    <lineage>
        <taxon>unclassified sequences</taxon>
        <taxon>metagenomes</taxon>
        <taxon>ecological metagenomes</taxon>
    </lineage>
</organism>